<sequence>MTQNALANVFIYLSFFLTALFLLKLLYISSVDKDSRRCGNYVFSPTGFINGGNDVETGLPLCRTSFYLVARKEFVEMFGLFLPRKLFFHHVLCNEHMKKAT</sequence>
<dbReference type="AlphaFoldDB" id="A0A2H6NGW9"/>
<protein>
    <submittedName>
        <fullName evidence="2">Uncharacterized protein</fullName>
    </submittedName>
</protein>
<feature type="transmembrane region" description="Helical" evidence="1">
    <location>
        <begin position="6"/>
        <end position="27"/>
    </location>
</feature>
<evidence type="ECO:0000313" key="2">
    <source>
        <dbReference type="EMBL" id="LAA32299.1"/>
    </source>
</evidence>
<keyword evidence="1" id="KW-1133">Transmembrane helix</keyword>
<keyword evidence="1" id="KW-0812">Transmembrane</keyword>
<reference evidence="2" key="2">
    <citation type="submission" date="2017-12" db="EMBL/GenBank/DDBJ databases">
        <title>Coralsnake Venomics: Analyses of Venom Gland Transcriptomes and Proteomes of Six Brazilian Taxa.</title>
        <authorList>
            <person name="Aird S.D."/>
            <person name="Jorge da Silva N."/>
            <person name="Qiu L."/>
            <person name="Villar-Briones A."/>
            <person name="Aparecida-Saddi V."/>
            <person name="Campos-Telles M.P."/>
            <person name="Grau M."/>
            <person name="Mikheyev A.S."/>
        </authorList>
    </citation>
    <scope>NUCLEOTIDE SEQUENCE</scope>
    <source>
        <tissue evidence="2">Venom_gland</tissue>
    </source>
</reference>
<reference evidence="2" key="1">
    <citation type="submission" date="2017-07" db="EMBL/GenBank/DDBJ databases">
        <authorList>
            <person name="Mikheyev A."/>
            <person name="Grau M."/>
        </authorList>
    </citation>
    <scope>NUCLEOTIDE SEQUENCE</scope>
    <source>
        <tissue evidence="2">Venom_gland</tissue>
    </source>
</reference>
<accession>A0A2H6NGW9</accession>
<dbReference type="EMBL" id="IACI01106460">
    <property type="protein sequence ID" value="LAA32299.1"/>
    <property type="molecule type" value="Transcribed_RNA"/>
</dbReference>
<evidence type="ECO:0000256" key="1">
    <source>
        <dbReference type="SAM" id="Phobius"/>
    </source>
</evidence>
<name>A0A2H6NGW9_9SAUR</name>
<proteinExistence type="predicted"/>
<organism evidence="2">
    <name type="scientific">Micrurus carvalhoi</name>
    <dbReference type="NCBI Taxonomy" id="3147026"/>
    <lineage>
        <taxon>Eukaryota</taxon>
        <taxon>Metazoa</taxon>
        <taxon>Chordata</taxon>
        <taxon>Craniata</taxon>
        <taxon>Vertebrata</taxon>
        <taxon>Euteleostomi</taxon>
        <taxon>Lepidosauria</taxon>
        <taxon>Squamata</taxon>
        <taxon>Bifurcata</taxon>
        <taxon>Unidentata</taxon>
        <taxon>Episquamata</taxon>
        <taxon>Toxicofera</taxon>
        <taxon>Serpentes</taxon>
        <taxon>Colubroidea</taxon>
        <taxon>Elapidae</taxon>
        <taxon>Elapinae</taxon>
        <taxon>Micrurus</taxon>
    </lineage>
</organism>
<keyword evidence="1" id="KW-0472">Membrane</keyword>